<feature type="region of interest" description="Disordered" evidence="1">
    <location>
        <begin position="32"/>
        <end position="56"/>
    </location>
</feature>
<organism evidence="3 4">
    <name type="scientific">Pyrocoelia pectoralis</name>
    <dbReference type="NCBI Taxonomy" id="417401"/>
    <lineage>
        <taxon>Eukaryota</taxon>
        <taxon>Metazoa</taxon>
        <taxon>Ecdysozoa</taxon>
        <taxon>Arthropoda</taxon>
        <taxon>Hexapoda</taxon>
        <taxon>Insecta</taxon>
        <taxon>Pterygota</taxon>
        <taxon>Neoptera</taxon>
        <taxon>Endopterygota</taxon>
        <taxon>Coleoptera</taxon>
        <taxon>Polyphaga</taxon>
        <taxon>Elateriformia</taxon>
        <taxon>Elateroidea</taxon>
        <taxon>Lampyridae</taxon>
        <taxon>Lampyrinae</taxon>
        <taxon>Pyrocoelia</taxon>
    </lineage>
</organism>
<dbReference type="EMBL" id="JAVRBK010000006">
    <property type="protein sequence ID" value="KAK5642289.1"/>
    <property type="molecule type" value="Genomic_DNA"/>
</dbReference>
<evidence type="ECO:0000256" key="1">
    <source>
        <dbReference type="SAM" id="MobiDB-lite"/>
    </source>
</evidence>
<protein>
    <recommendedName>
        <fullName evidence="2">EF-hand domain-containing protein</fullName>
    </recommendedName>
</protein>
<evidence type="ECO:0000313" key="3">
    <source>
        <dbReference type="EMBL" id="KAK5642289.1"/>
    </source>
</evidence>
<dbReference type="Pfam" id="PF24548">
    <property type="entry name" value="EF_EFCAB10_C"/>
    <property type="match status" value="1"/>
</dbReference>
<dbReference type="CDD" id="cd22981">
    <property type="entry name" value="DD_TbAK-like"/>
    <property type="match status" value="1"/>
</dbReference>
<dbReference type="PANTHER" id="PTHR21847:SF1">
    <property type="entry name" value="EF-HAND CALCIUM-BINDING DOMAIN-CONTAINING PROTEIN 10"/>
    <property type="match status" value="1"/>
</dbReference>
<reference evidence="3 4" key="1">
    <citation type="journal article" date="2024" name="Insects">
        <title>An Improved Chromosome-Level Genome Assembly of the Firefly Pyrocoelia pectoralis.</title>
        <authorList>
            <person name="Fu X."/>
            <person name="Meyer-Rochow V.B."/>
            <person name="Ballantyne L."/>
            <person name="Zhu X."/>
        </authorList>
    </citation>
    <scope>NUCLEOTIDE SEQUENCE [LARGE SCALE GENOMIC DNA]</scope>
    <source>
        <strain evidence="3">XCY_ONT2</strain>
    </source>
</reference>
<gene>
    <name evidence="3" type="ORF">RI129_008456</name>
</gene>
<accession>A0AAN7VFA4</accession>
<evidence type="ECO:0000313" key="4">
    <source>
        <dbReference type="Proteomes" id="UP001329430"/>
    </source>
</evidence>
<feature type="region of interest" description="Disordered" evidence="1">
    <location>
        <begin position="180"/>
        <end position="228"/>
    </location>
</feature>
<feature type="compositionally biased region" description="Low complexity" evidence="1">
    <location>
        <begin position="184"/>
        <end position="206"/>
    </location>
</feature>
<proteinExistence type="predicted"/>
<comment type="caution">
    <text evidence="3">The sequence shown here is derived from an EMBL/GenBank/DDBJ whole genome shotgun (WGS) entry which is preliminary data.</text>
</comment>
<sequence>MPPIEQPPNETKKSLQERLRLHNQVRRDLEAYNSLSTITEEPNSSRTMTSSDTKAVYSDDTLSDVFIESLTQESTLPTPREPPPPRKKRHTSVVVKGAPQQVIIPHEDKCVRTPAMKQELLDHIGSSGKPLFETVTGDGSKEPVPSILVTGFGLRNLASLQRALQLEEEQKLLQQVYRTDEELSPISSSAPSLKSSSTSSSKSVEITVHESESDTSETQTEPPYQPDDVKEQRLNYLMGLEADEEYQESKEEEVEVQTEREVPLGKSVLMRRAQKYLREHKIFEFFQYIIAHLLSALPDNPIEFIIDLLDQCMIFRSGITKPPLLYERKHLESLFNLMDKMRTGYIELDQYKTGMRTVGICSFNPNPQVTSEGMVSKDTFIEEAHDCLIEILTDLLKRRWIETPPPRQSDTYLKTPQLSIISSLNQNPGTPIMKTKCIIR</sequence>
<dbReference type="PANTHER" id="PTHR21847">
    <property type="entry name" value="EF-HAND CALCIUM-BINDING DOMAIN-CONTAINING PROTEIN 10"/>
    <property type="match status" value="1"/>
</dbReference>
<dbReference type="InterPro" id="IPR039879">
    <property type="entry name" value="EFC10"/>
</dbReference>
<evidence type="ECO:0000259" key="2">
    <source>
        <dbReference type="PROSITE" id="PS50222"/>
    </source>
</evidence>
<dbReference type="Proteomes" id="UP001329430">
    <property type="component" value="Chromosome 6"/>
</dbReference>
<dbReference type="AlphaFoldDB" id="A0AAN7VFA4"/>
<name>A0AAN7VFA4_9COLE</name>
<dbReference type="PROSITE" id="PS50222">
    <property type="entry name" value="EF_HAND_2"/>
    <property type="match status" value="1"/>
</dbReference>
<feature type="region of interest" description="Disordered" evidence="1">
    <location>
        <begin position="69"/>
        <end position="92"/>
    </location>
</feature>
<keyword evidence="4" id="KW-1185">Reference proteome</keyword>
<dbReference type="InterPro" id="IPR002048">
    <property type="entry name" value="EF_hand_dom"/>
</dbReference>
<feature type="domain" description="EF-hand" evidence="2">
    <location>
        <begin position="326"/>
        <end position="361"/>
    </location>
</feature>
<dbReference type="InterPro" id="IPR056587">
    <property type="entry name" value="EF_EFCAB10_C"/>
</dbReference>
<dbReference type="GO" id="GO:0005509">
    <property type="term" value="F:calcium ion binding"/>
    <property type="evidence" value="ECO:0007669"/>
    <property type="project" value="InterPro"/>
</dbReference>
<dbReference type="SUPFAM" id="SSF47391">
    <property type="entry name" value="Dimerization-anchoring domain of cAMP-dependent PK regulatory subunit"/>
    <property type="match status" value="1"/>
</dbReference>
<feature type="compositionally biased region" description="Polar residues" evidence="1">
    <location>
        <begin position="33"/>
        <end position="53"/>
    </location>
</feature>